<evidence type="ECO:0000259" key="7">
    <source>
        <dbReference type="PROSITE" id="PS50102"/>
    </source>
</evidence>
<keyword evidence="2" id="KW-0677">Repeat</keyword>
<dbReference type="Gene3D" id="3.30.70.330">
    <property type="match status" value="2"/>
</dbReference>
<protein>
    <recommendedName>
        <fullName evidence="7">RRM domain-containing protein</fullName>
    </recommendedName>
</protein>
<keyword evidence="4" id="KW-0539">Nucleus</keyword>
<evidence type="ECO:0000313" key="8">
    <source>
        <dbReference type="EMBL" id="MDI1491270.1"/>
    </source>
</evidence>
<dbReference type="SMART" id="SM00360">
    <property type="entry name" value="RRM"/>
    <property type="match status" value="2"/>
</dbReference>
<dbReference type="InterPro" id="IPR012677">
    <property type="entry name" value="Nucleotide-bd_a/b_plait_sf"/>
</dbReference>
<evidence type="ECO:0000256" key="5">
    <source>
        <dbReference type="PROSITE-ProRule" id="PRU00176"/>
    </source>
</evidence>
<feature type="region of interest" description="Disordered" evidence="6">
    <location>
        <begin position="181"/>
        <end position="205"/>
    </location>
</feature>
<dbReference type="GO" id="GO:0005730">
    <property type="term" value="C:nucleolus"/>
    <property type="evidence" value="ECO:0007669"/>
    <property type="project" value="TreeGrafter"/>
</dbReference>
<dbReference type="PANTHER" id="PTHR48039:SF5">
    <property type="entry name" value="RNA-BINDING PROTEIN 28"/>
    <property type="match status" value="1"/>
</dbReference>
<evidence type="ECO:0000256" key="6">
    <source>
        <dbReference type="SAM" id="MobiDB-lite"/>
    </source>
</evidence>
<dbReference type="PROSITE" id="PS50102">
    <property type="entry name" value="RRM"/>
    <property type="match status" value="2"/>
</dbReference>
<dbReference type="InterPro" id="IPR000504">
    <property type="entry name" value="RRM_dom"/>
</dbReference>
<reference evidence="8" key="1">
    <citation type="journal article" date="2023" name="Genome Biol. Evol.">
        <title>First Whole Genome Sequence and Flow Cytometry Genome Size Data for the Lichen-Forming Fungus Ramalina farinacea (Ascomycota).</title>
        <authorList>
            <person name="Llewellyn T."/>
            <person name="Mian S."/>
            <person name="Hill R."/>
            <person name="Leitch I.J."/>
            <person name="Gaya E."/>
        </authorList>
    </citation>
    <scope>NUCLEOTIDE SEQUENCE</scope>
    <source>
        <strain evidence="8">LIQ254RAFAR</strain>
    </source>
</reference>
<dbReference type="InterPro" id="IPR051945">
    <property type="entry name" value="RRM_MRD1_RNA_proc_ribogen"/>
</dbReference>
<feature type="region of interest" description="Disordered" evidence="6">
    <location>
        <begin position="19"/>
        <end position="58"/>
    </location>
</feature>
<evidence type="ECO:0000256" key="3">
    <source>
        <dbReference type="ARBA" id="ARBA00022884"/>
    </source>
</evidence>
<name>A0AA43QVW7_9LECA</name>
<dbReference type="AlphaFoldDB" id="A0AA43QVW7"/>
<dbReference type="GO" id="GO:0003729">
    <property type="term" value="F:mRNA binding"/>
    <property type="evidence" value="ECO:0007669"/>
    <property type="project" value="TreeGrafter"/>
</dbReference>
<dbReference type="Proteomes" id="UP001161017">
    <property type="component" value="Unassembled WGS sequence"/>
</dbReference>
<dbReference type="EMBL" id="JAPUFD010000014">
    <property type="protein sequence ID" value="MDI1491270.1"/>
    <property type="molecule type" value="Genomic_DNA"/>
</dbReference>
<gene>
    <name evidence="8" type="ORF">OHK93_002479</name>
</gene>
<dbReference type="PANTHER" id="PTHR48039">
    <property type="entry name" value="RNA-BINDING MOTIF PROTEIN 14B"/>
    <property type="match status" value="1"/>
</dbReference>
<sequence>MQIYPDSLFDLPGSLRASWLADEPASSQQPPKDEEQAEEAILTSENPTDTKAPEPSTRVEAAIDTAKAATRSAVDTAKQAASSVTGQAEESSLGRAAFAAQESPPVPTVYVGNLFFDVTAETLEQKFAEAGPIRETKVMRDGRGLSKGFGYVEFEDADTATRAIELFNMQNFEGRRLSVQFSRPRAPRAQGDLSSYRGPNRARNPPTRTLFFGNMSFDMSDRDLNALFRSVKNVVDVRVAIDRRTGQPRGFAHADFTDVASAESAMEEMQGKMVGGRALRIDFSTSTGRASLGDAKGALGEAA</sequence>
<evidence type="ECO:0000313" key="9">
    <source>
        <dbReference type="Proteomes" id="UP001161017"/>
    </source>
</evidence>
<comment type="caution">
    <text evidence="8">The sequence shown here is derived from an EMBL/GenBank/DDBJ whole genome shotgun (WGS) entry which is preliminary data.</text>
</comment>
<dbReference type="Pfam" id="PF00076">
    <property type="entry name" value="RRM_1"/>
    <property type="match status" value="2"/>
</dbReference>
<feature type="domain" description="RRM" evidence="7">
    <location>
        <begin position="107"/>
        <end position="184"/>
    </location>
</feature>
<organism evidence="8 9">
    <name type="scientific">Ramalina farinacea</name>
    <dbReference type="NCBI Taxonomy" id="258253"/>
    <lineage>
        <taxon>Eukaryota</taxon>
        <taxon>Fungi</taxon>
        <taxon>Dikarya</taxon>
        <taxon>Ascomycota</taxon>
        <taxon>Pezizomycotina</taxon>
        <taxon>Lecanoromycetes</taxon>
        <taxon>OSLEUM clade</taxon>
        <taxon>Lecanoromycetidae</taxon>
        <taxon>Lecanorales</taxon>
        <taxon>Lecanorineae</taxon>
        <taxon>Ramalinaceae</taxon>
        <taxon>Ramalina</taxon>
    </lineage>
</organism>
<feature type="domain" description="RRM" evidence="7">
    <location>
        <begin position="208"/>
        <end position="286"/>
    </location>
</feature>
<dbReference type="InterPro" id="IPR035979">
    <property type="entry name" value="RBD_domain_sf"/>
</dbReference>
<accession>A0AA43QVW7</accession>
<evidence type="ECO:0000256" key="4">
    <source>
        <dbReference type="ARBA" id="ARBA00023242"/>
    </source>
</evidence>
<proteinExistence type="predicted"/>
<evidence type="ECO:0000256" key="1">
    <source>
        <dbReference type="ARBA" id="ARBA00004123"/>
    </source>
</evidence>
<comment type="subcellular location">
    <subcellularLocation>
        <location evidence="1">Nucleus</location>
    </subcellularLocation>
</comment>
<dbReference type="CDD" id="cd00590">
    <property type="entry name" value="RRM_SF"/>
    <property type="match status" value="1"/>
</dbReference>
<dbReference type="SUPFAM" id="SSF54928">
    <property type="entry name" value="RNA-binding domain, RBD"/>
    <property type="match status" value="2"/>
</dbReference>
<evidence type="ECO:0000256" key="2">
    <source>
        <dbReference type="ARBA" id="ARBA00022737"/>
    </source>
</evidence>
<keyword evidence="3 5" id="KW-0694">RNA-binding</keyword>
<keyword evidence="9" id="KW-1185">Reference proteome</keyword>